<reference evidence="5" key="2">
    <citation type="submission" date="2025-08" db="UniProtKB">
        <authorList>
            <consortium name="Ensembl"/>
        </authorList>
    </citation>
    <scope>IDENTIFICATION</scope>
</reference>
<keyword evidence="1 4" id="KW-0808">Transferase</keyword>
<dbReference type="GO" id="GO:0019205">
    <property type="term" value="F:nucleobase-containing compound kinase activity"/>
    <property type="evidence" value="ECO:0007669"/>
    <property type="project" value="InterPro"/>
</dbReference>
<dbReference type="InterPro" id="IPR027417">
    <property type="entry name" value="P-loop_NTPase"/>
</dbReference>
<dbReference type="InterPro" id="IPR000850">
    <property type="entry name" value="Adenylat/UMP-CMP_kin"/>
</dbReference>
<sequence>MDETVKPLRIPPQMSVYADGHGVFHLAQSMVSSLVIDQPDDVISYLISLLRRSSVDIPRIMLLGPPAVGKHTVGWVLEGIPQTHLQALSLQQAGVVPEHVVMLEAPDDVLLERREGRLVDPLTGDVYHQIFIRQVDDVVARRLEKGRGLSDRQHLAALQRFRCEVTGLRSAYQHVLKIVNSDQPHVDVYQQVLAFVRTRHRARTPRILLLGPPGSGKSLQARLLSEKYKMVDVSCDQLLLSVVADGSSLGKKIQLYLDDGRPGPDDLVLQVLEQRLSQVDCSCRGWILHGFPRDLQQARSLQESQHQPNRVYFLELTDDVCVERLTLRATDPLSGERFHTVTRPAPNSQVQNRLKTRPEDSTHSVTYTLSHYRTHTAVLQSVYTDAVHIDADQDPHSVFEALESRLNTV</sequence>
<dbReference type="Gene3D" id="3.40.50.300">
    <property type="entry name" value="P-loop containing nucleotide triphosphate hydrolases"/>
    <property type="match status" value="2"/>
</dbReference>
<evidence type="ECO:0000256" key="1">
    <source>
        <dbReference type="ARBA" id="ARBA00022679"/>
    </source>
</evidence>
<keyword evidence="3 4" id="KW-0418">Kinase</keyword>
<evidence type="ECO:0000256" key="3">
    <source>
        <dbReference type="ARBA" id="ARBA00022777"/>
    </source>
</evidence>
<dbReference type="PRINTS" id="PR00094">
    <property type="entry name" value="ADENYLTKNASE"/>
</dbReference>
<proteinExistence type="inferred from homology"/>
<reference evidence="5" key="1">
    <citation type="submission" date="2023-05" db="EMBL/GenBank/DDBJ databases">
        <title>High-quality long-read genome of Scophthalmus maximus.</title>
        <authorList>
            <person name="Lien S."/>
            <person name="Martinez P."/>
        </authorList>
    </citation>
    <scope>NUCLEOTIDE SEQUENCE [LARGE SCALE GENOMIC DNA]</scope>
</reference>
<dbReference type="HAMAP" id="MF_00235">
    <property type="entry name" value="Adenylate_kinase_Adk"/>
    <property type="match status" value="1"/>
</dbReference>
<evidence type="ECO:0000256" key="2">
    <source>
        <dbReference type="ARBA" id="ARBA00022741"/>
    </source>
</evidence>
<name>A0A8D3B5Q8_SCOMX</name>
<dbReference type="SUPFAM" id="SSF52540">
    <property type="entry name" value="P-loop containing nucleoside triphosphate hydrolases"/>
    <property type="match status" value="2"/>
</dbReference>
<accession>A0A8D3B5Q8</accession>
<dbReference type="CDD" id="cd22979">
    <property type="entry name" value="DD_AK8"/>
    <property type="match status" value="1"/>
</dbReference>
<dbReference type="PANTHER" id="PTHR23359">
    <property type="entry name" value="NUCLEOTIDE KINASE"/>
    <property type="match status" value="1"/>
</dbReference>
<evidence type="ECO:0000256" key="4">
    <source>
        <dbReference type="RuleBase" id="RU003330"/>
    </source>
</evidence>
<dbReference type="Ensembl" id="ENSSMAT00000029274.2">
    <property type="protein sequence ID" value="ENSSMAP00000028914.2"/>
    <property type="gene ID" value="ENSSMAG00000017699.2"/>
</dbReference>
<protein>
    <recommendedName>
        <fullName evidence="7">Nucleoside-diphosphate kinase</fullName>
    </recommendedName>
</protein>
<evidence type="ECO:0008006" key="7">
    <source>
        <dbReference type="Google" id="ProtNLM"/>
    </source>
</evidence>
<evidence type="ECO:0000313" key="6">
    <source>
        <dbReference type="Proteomes" id="UP000694558"/>
    </source>
</evidence>
<dbReference type="Proteomes" id="UP000694558">
    <property type="component" value="Chromosome 9"/>
</dbReference>
<dbReference type="Pfam" id="PF00406">
    <property type="entry name" value="ADK"/>
    <property type="match status" value="1"/>
</dbReference>
<organism evidence="5 6">
    <name type="scientific">Scophthalmus maximus</name>
    <name type="common">Turbot</name>
    <name type="synonym">Psetta maxima</name>
    <dbReference type="NCBI Taxonomy" id="52904"/>
    <lineage>
        <taxon>Eukaryota</taxon>
        <taxon>Metazoa</taxon>
        <taxon>Chordata</taxon>
        <taxon>Craniata</taxon>
        <taxon>Vertebrata</taxon>
        <taxon>Euteleostomi</taxon>
        <taxon>Actinopterygii</taxon>
        <taxon>Neopterygii</taxon>
        <taxon>Teleostei</taxon>
        <taxon>Neoteleostei</taxon>
        <taxon>Acanthomorphata</taxon>
        <taxon>Carangaria</taxon>
        <taxon>Pleuronectiformes</taxon>
        <taxon>Pleuronectoidei</taxon>
        <taxon>Scophthalmidae</taxon>
        <taxon>Scophthalmus</taxon>
    </lineage>
</organism>
<keyword evidence="2" id="KW-0547">Nucleotide-binding</keyword>
<evidence type="ECO:0000313" key="5">
    <source>
        <dbReference type="Ensembl" id="ENSSMAP00000028914.2"/>
    </source>
</evidence>
<dbReference type="AlphaFoldDB" id="A0A8D3B5Q8"/>
<dbReference type="GeneTree" id="ENSGT00940000164784"/>
<dbReference type="CDD" id="cd01428">
    <property type="entry name" value="ADK"/>
    <property type="match status" value="1"/>
</dbReference>
<gene>
    <name evidence="5" type="primary">ak8</name>
</gene>
<dbReference type="GO" id="GO:0006139">
    <property type="term" value="P:nucleobase-containing compound metabolic process"/>
    <property type="evidence" value="ECO:0007669"/>
    <property type="project" value="InterPro"/>
</dbReference>
<dbReference type="GO" id="GO:0005524">
    <property type="term" value="F:ATP binding"/>
    <property type="evidence" value="ECO:0007669"/>
    <property type="project" value="InterPro"/>
</dbReference>
<comment type="similarity">
    <text evidence="4">Belongs to the adenylate kinase family.</text>
</comment>